<name>A0A1U7D0V0_9RHOB</name>
<dbReference type="RefSeq" id="WP_076622295.1">
    <property type="nucleotide sequence ID" value="NZ_BMEW01000002.1"/>
</dbReference>
<dbReference type="EMBL" id="CP014796">
    <property type="protein sequence ID" value="APX21710.1"/>
    <property type="molecule type" value="Genomic_DNA"/>
</dbReference>
<dbReference type="Proteomes" id="UP000186559">
    <property type="component" value="Chromosome"/>
</dbReference>
<gene>
    <name evidence="1" type="ORF">Ga0080559_TMP914</name>
</gene>
<reference evidence="1 2" key="1">
    <citation type="submission" date="2016-03" db="EMBL/GenBank/DDBJ databases">
        <title>Deep-sea bacteria in the southern Pacific.</title>
        <authorList>
            <person name="Tang K."/>
        </authorList>
    </citation>
    <scope>NUCLEOTIDE SEQUENCE [LARGE SCALE GENOMIC DNA]</scope>
    <source>
        <strain evidence="1 2">JLT2016</strain>
    </source>
</reference>
<dbReference type="AlphaFoldDB" id="A0A1U7D0V0"/>
<sequence length="136" mass="14521">MGYSVELAAQTFGMKVETLKTWIRRHGLLDHLSNGRGHAMLLADQDMVAVYIVSRLVPCGFTVGLACKIANSAAKYPSLLSSPVWTASFDSKCWPNEPDVSLGGVSVSLAIQPAIDLVVALSENEGGSPSETVRED</sequence>
<evidence type="ECO:0000313" key="1">
    <source>
        <dbReference type="EMBL" id="APX21710.1"/>
    </source>
</evidence>
<evidence type="ECO:0008006" key="3">
    <source>
        <dbReference type="Google" id="ProtNLM"/>
    </source>
</evidence>
<keyword evidence="2" id="KW-1185">Reference proteome</keyword>
<organism evidence="1 2">
    <name type="scientific">Salipiger profundus</name>
    <dbReference type="NCBI Taxonomy" id="1229727"/>
    <lineage>
        <taxon>Bacteria</taxon>
        <taxon>Pseudomonadati</taxon>
        <taxon>Pseudomonadota</taxon>
        <taxon>Alphaproteobacteria</taxon>
        <taxon>Rhodobacterales</taxon>
        <taxon>Roseobacteraceae</taxon>
        <taxon>Salipiger</taxon>
    </lineage>
</organism>
<protein>
    <recommendedName>
        <fullName evidence="3">MerR HTH family regulatory protein</fullName>
    </recommendedName>
</protein>
<dbReference type="KEGG" id="tpro:Ga0080559_TMP914"/>
<accession>A0A1U7D0V0</accession>
<evidence type="ECO:0000313" key="2">
    <source>
        <dbReference type="Proteomes" id="UP000186559"/>
    </source>
</evidence>
<dbReference type="STRING" id="1229727.Ga0080559_TMP914"/>
<proteinExistence type="predicted"/>